<dbReference type="InterPro" id="IPR034457">
    <property type="entry name" value="Organic_radical-activating"/>
</dbReference>
<dbReference type="GO" id="GO:0051539">
    <property type="term" value="F:4 iron, 4 sulfur cluster binding"/>
    <property type="evidence" value="ECO:0007669"/>
    <property type="project" value="UniProtKB-KW"/>
</dbReference>
<name>A0A0S8JXI3_UNCW3</name>
<evidence type="ECO:0000256" key="4">
    <source>
        <dbReference type="ARBA" id="ARBA00023004"/>
    </source>
</evidence>
<evidence type="ECO:0000256" key="1">
    <source>
        <dbReference type="ARBA" id="ARBA00022485"/>
    </source>
</evidence>
<dbReference type="EMBL" id="LJVE01000063">
    <property type="protein sequence ID" value="KPL14160.1"/>
    <property type="molecule type" value="Genomic_DNA"/>
</dbReference>
<evidence type="ECO:0000313" key="9">
    <source>
        <dbReference type="Proteomes" id="UP000050975"/>
    </source>
</evidence>
<dbReference type="CDD" id="cd01335">
    <property type="entry name" value="Radical_SAM"/>
    <property type="match status" value="1"/>
</dbReference>
<dbReference type="Proteomes" id="UP000050975">
    <property type="component" value="Unassembled WGS sequence"/>
</dbReference>
<reference evidence="8 9" key="1">
    <citation type="journal article" date="2015" name="Microbiome">
        <title>Genomic resolution of linkages in carbon, nitrogen, and sulfur cycling among widespread estuary sediment bacteria.</title>
        <authorList>
            <person name="Baker B.J."/>
            <person name="Lazar C.S."/>
            <person name="Teske A.P."/>
            <person name="Dick G.J."/>
        </authorList>
    </citation>
    <scope>NUCLEOTIDE SEQUENCE [LARGE SCALE GENOMIC DNA]</scope>
    <source>
        <strain evidence="8">SM1_77</strain>
    </source>
</reference>
<feature type="binding site" evidence="6">
    <location>
        <position position="136"/>
    </location>
    <ligand>
        <name>[4Fe-4S] cluster</name>
        <dbReference type="ChEBI" id="CHEBI:49883"/>
        <note>4Fe-4S-S-AdoMet</note>
    </ligand>
</feature>
<proteinExistence type="predicted"/>
<keyword evidence="5 6" id="KW-0411">Iron-sulfur</keyword>
<dbReference type="PANTHER" id="PTHR30352:SF22">
    <property type="entry name" value="PYRUVATE FORMATE-LYASE ACTIVATING ENZYME HOMOLOG"/>
    <property type="match status" value="1"/>
</dbReference>
<dbReference type="AlphaFoldDB" id="A0A0S8JXI3"/>
<evidence type="ECO:0000256" key="2">
    <source>
        <dbReference type="ARBA" id="ARBA00022691"/>
    </source>
</evidence>
<dbReference type="SFLD" id="SFLDS00029">
    <property type="entry name" value="Radical_SAM"/>
    <property type="match status" value="1"/>
</dbReference>
<accession>A0A0S8JXI3</accession>
<keyword evidence="2 6" id="KW-0949">S-adenosyl-L-methionine</keyword>
<dbReference type="InterPro" id="IPR013785">
    <property type="entry name" value="Aldolase_TIM"/>
</dbReference>
<dbReference type="GO" id="GO:0046872">
    <property type="term" value="F:metal ion binding"/>
    <property type="evidence" value="ECO:0007669"/>
    <property type="project" value="UniProtKB-KW"/>
</dbReference>
<evidence type="ECO:0000256" key="3">
    <source>
        <dbReference type="ARBA" id="ARBA00022723"/>
    </source>
</evidence>
<keyword evidence="4 6" id="KW-0408">Iron</keyword>
<keyword evidence="1" id="KW-0004">4Fe-4S</keyword>
<dbReference type="GO" id="GO:0003824">
    <property type="term" value="F:catalytic activity"/>
    <property type="evidence" value="ECO:0007669"/>
    <property type="project" value="InterPro"/>
</dbReference>
<dbReference type="PATRIC" id="fig|1703778.3.peg.464"/>
<feature type="domain" description="Radical SAM core" evidence="7">
    <location>
        <begin position="127"/>
        <end position="277"/>
    </location>
</feature>
<comment type="caution">
    <text evidence="8">The sequence shown here is derived from an EMBL/GenBank/DDBJ whole genome shotgun (WGS) entry which is preliminary data.</text>
</comment>
<evidence type="ECO:0000256" key="5">
    <source>
        <dbReference type="ARBA" id="ARBA00023014"/>
    </source>
</evidence>
<comment type="cofactor">
    <cofactor evidence="6">
        <name>[4Fe-4S] cluster</name>
        <dbReference type="ChEBI" id="CHEBI:49883"/>
    </cofactor>
    <text evidence="6">Binds 1 [4Fe-4S] cluster. The cluster is coordinated with 3 cysteines and an exchangeable S-adenosyl-L-methionine.</text>
</comment>
<dbReference type="PIRSF" id="PIRSF004869">
    <property type="entry name" value="PflX_prd"/>
    <property type="match status" value="1"/>
</dbReference>
<dbReference type="InterPro" id="IPR016431">
    <property type="entry name" value="Pyrv-formate_lyase-activ_prd"/>
</dbReference>
<dbReference type="PANTHER" id="PTHR30352">
    <property type="entry name" value="PYRUVATE FORMATE-LYASE-ACTIVATING ENZYME"/>
    <property type="match status" value="1"/>
</dbReference>
<dbReference type="SUPFAM" id="SSF102114">
    <property type="entry name" value="Radical SAM enzymes"/>
    <property type="match status" value="1"/>
</dbReference>
<evidence type="ECO:0000256" key="6">
    <source>
        <dbReference type="PIRSR" id="PIRSR004869-50"/>
    </source>
</evidence>
<evidence type="ECO:0000313" key="8">
    <source>
        <dbReference type="EMBL" id="KPL14160.1"/>
    </source>
</evidence>
<organism evidence="8 9">
    <name type="scientific">candidate division WOR_3 bacterium SM1_77</name>
    <dbReference type="NCBI Taxonomy" id="1703778"/>
    <lineage>
        <taxon>Bacteria</taxon>
        <taxon>Bacteria division WOR-3</taxon>
    </lineage>
</organism>
<dbReference type="Pfam" id="PF04055">
    <property type="entry name" value="Radical_SAM"/>
    <property type="match status" value="1"/>
</dbReference>
<feature type="binding site" evidence="6">
    <location>
        <position position="132"/>
    </location>
    <ligand>
        <name>[4Fe-4S] cluster</name>
        <dbReference type="ChEBI" id="CHEBI:49883"/>
        <note>4Fe-4S-S-AdoMet</note>
    </ligand>
</feature>
<keyword evidence="3 6" id="KW-0479">Metal-binding</keyword>
<dbReference type="InterPro" id="IPR058240">
    <property type="entry name" value="rSAM_sf"/>
</dbReference>
<feature type="binding site" evidence="6">
    <location>
        <position position="139"/>
    </location>
    <ligand>
        <name>[4Fe-4S] cluster</name>
        <dbReference type="ChEBI" id="CHEBI:49883"/>
        <note>4Fe-4S-S-AdoMet</note>
    </ligand>
</feature>
<sequence>MHCKLCKNEVTISKTMPYCPDCIRDRFEEIREEILEIHGETRRQYGLPERIPDHDGSIRCQLCVNKCGIDAGGFGFCGVRQNADGKIVGPNKDWAFVDWYHDPLPTNCVADWVCKGSKHLGYTNLAVFYEGCTFNCLFCQNWHFRDRKNRAATQDLGRAADASTGCVCFFGGDPTPFALHNLQVAQQLRERTRKFRICWETNGSISPTYMKKWAECALESGGCIKIDFKTCSENLNIALCGTSNENTKKNIELVAGYMEKRTNPPILIVSTLLIPGYIDEIELNALAGFISSINREMPWSFLGFYPHFRFEDMPCTSREQAEMALSIAEAHGIRNTHLGNIHLLR</sequence>
<dbReference type="Gene3D" id="3.20.20.70">
    <property type="entry name" value="Aldolase class I"/>
    <property type="match status" value="1"/>
</dbReference>
<gene>
    <name evidence="8" type="ORF">AMJ74_03910</name>
</gene>
<dbReference type="InterPro" id="IPR007197">
    <property type="entry name" value="rSAM"/>
</dbReference>
<protein>
    <recommendedName>
        <fullName evidence="7">Radical SAM core domain-containing protein</fullName>
    </recommendedName>
</protein>
<evidence type="ECO:0000259" key="7">
    <source>
        <dbReference type="Pfam" id="PF04055"/>
    </source>
</evidence>